<organism evidence="2 3">
    <name type="scientific">Chitinophaga niabensis</name>
    <dbReference type="NCBI Taxonomy" id="536979"/>
    <lineage>
        <taxon>Bacteria</taxon>
        <taxon>Pseudomonadati</taxon>
        <taxon>Bacteroidota</taxon>
        <taxon>Chitinophagia</taxon>
        <taxon>Chitinophagales</taxon>
        <taxon>Chitinophagaceae</taxon>
        <taxon>Chitinophaga</taxon>
    </lineage>
</organism>
<gene>
    <name evidence="2" type="ORF">SAMN04488055_1282</name>
</gene>
<accession>A0A1N6E3N4</accession>
<keyword evidence="1" id="KW-0812">Transmembrane</keyword>
<dbReference type="EMBL" id="FSRA01000001">
    <property type="protein sequence ID" value="SIN77685.1"/>
    <property type="molecule type" value="Genomic_DNA"/>
</dbReference>
<proteinExistence type="predicted"/>
<protein>
    <submittedName>
        <fullName evidence="2">Uncharacterized protein</fullName>
    </submittedName>
</protein>
<dbReference type="OrthoDB" id="1495073at2"/>
<feature type="transmembrane region" description="Helical" evidence="1">
    <location>
        <begin position="82"/>
        <end position="105"/>
    </location>
</feature>
<keyword evidence="1" id="KW-0472">Membrane</keyword>
<evidence type="ECO:0000313" key="3">
    <source>
        <dbReference type="Proteomes" id="UP000185003"/>
    </source>
</evidence>
<reference evidence="2 3" key="1">
    <citation type="submission" date="2016-11" db="EMBL/GenBank/DDBJ databases">
        <authorList>
            <person name="Jaros S."/>
            <person name="Januszkiewicz K."/>
            <person name="Wedrychowicz H."/>
        </authorList>
    </citation>
    <scope>NUCLEOTIDE SEQUENCE [LARGE SCALE GENOMIC DNA]</scope>
    <source>
        <strain evidence="2 3">DSM 24787</strain>
    </source>
</reference>
<keyword evidence="1" id="KW-1133">Transmembrane helix</keyword>
<name>A0A1N6E3N4_9BACT</name>
<dbReference type="RefSeq" id="WP_074238436.1">
    <property type="nucleotide sequence ID" value="NZ_FSRA01000001.1"/>
</dbReference>
<dbReference type="AlphaFoldDB" id="A0A1N6E3N4"/>
<evidence type="ECO:0000313" key="2">
    <source>
        <dbReference type="EMBL" id="SIN77685.1"/>
    </source>
</evidence>
<feature type="transmembrane region" description="Helical" evidence="1">
    <location>
        <begin position="35"/>
        <end position="61"/>
    </location>
</feature>
<dbReference type="Proteomes" id="UP000185003">
    <property type="component" value="Unassembled WGS sequence"/>
</dbReference>
<keyword evidence="3" id="KW-1185">Reference proteome</keyword>
<feature type="transmembrane region" description="Helical" evidence="1">
    <location>
        <begin position="121"/>
        <end position="142"/>
    </location>
</feature>
<sequence length="264" mass="30397">MDKIKNKYEIILGFAAVFISLSAFKDELKNILVDLGWLQFTLADYFLVVVLSFSCSLYLYVIEHMASDTKFGSKKLFVFLPYAAYFIFIITLCTPVAIVLNWVIYKLFNSESEKAASSKDVVAPAIGIIMSMVAIVISYYVTKWNAHFQRLKIAYAIELQKIRHLESASRLFQDGYFSHSILEALKVLEGHLYKKLFEKKIHVSRNRFNDLIRHALQQNIITELDIPAINQIKEMRNSAAHSDVAHNKEQAQFALDFVRELISR</sequence>
<evidence type="ECO:0000256" key="1">
    <source>
        <dbReference type="SAM" id="Phobius"/>
    </source>
</evidence>